<organism evidence="8 9">
    <name type="scientific">Trichoderma parareesei</name>
    <name type="common">Filamentous fungus</name>
    <dbReference type="NCBI Taxonomy" id="858221"/>
    <lineage>
        <taxon>Eukaryota</taxon>
        <taxon>Fungi</taxon>
        <taxon>Dikarya</taxon>
        <taxon>Ascomycota</taxon>
        <taxon>Pezizomycotina</taxon>
        <taxon>Sordariomycetes</taxon>
        <taxon>Hypocreomycetidae</taxon>
        <taxon>Hypocreales</taxon>
        <taxon>Hypocreaceae</taxon>
        <taxon>Trichoderma</taxon>
    </lineage>
</organism>
<feature type="compositionally biased region" description="Low complexity" evidence="5">
    <location>
        <begin position="158"/>
        <end position="196"/>
    </location>
</feature>
<feature type="region of interest" description="Disordered" evidence="5">
    <location>
        <begin position="157"/>
        <end position="198"/>
    </location>
</feature>
<evidence type="ECO:0000256" key="2">
    <source>
        <dbReference type="ARBA" id="ARBA00022692"/>
    </source>
</evidence>
<evidence type="ECO:0000256" key="7">
    <source>
        <dbReference type="SAM" id="SignalP"/>
    </source>
</evidence>
<gene>
    <name evidence="8" type="ORF">A9Z42_0027930</name>
</gene>
<keyword evidence="9" id="KW-1185">Reference proteome</keyword>
<accession>A0A2H2Z3X0</accession>
<dbReference type="EMBL" id="LFMI01000317">
    <property type="protein sequence ID" value="OTA02419.1"/>
    <property type="molecule type" value="Genomic_DNA"/>
</dbReference>
<keyword evidence="4 6" id="KW-0472">Membrane</keyword>
<evidence type="ECO:0000313" key="8">
    <source>
        <dbReference type="EMBL" id="OTA02419.1"/>
    </source>
</evidence>
<reference evidence="8 9" key="1">
    <citation type="journal article" date="2015" name="Genome Announc.">
        <title>Genome sequence and annotation of Trichoderma parareesei, the ancestor of the cellulase producer Trichoderma reesei.</title>
        <authorList>
            <person name="Yang D."/>
            <person name="Pomraning K."/>
            <person name="Kopchinskiy A."/>
            <person name="Karimi Aghcheh R."/>
            <person name="Atanasova L."/>
            <person name="Chenthamara K."/>
            <person name="Baker S.E."/>
            <person name="Zhang R."/>
            <person name="Shen Q."/>
            <person name="Freitag M."/>
            <person name="Kubicek C.P."/>
            <person name="Druzhinina I.S."/>
        </authorList>
    </citation>
    <scope>NUCLEOTIDE SEQUENCE [LARGE SCALE GENOMIC DNA]</scope>
    <source>
        <strain evidence="8 9">CBS 125925</strain>
    </source>
</reference>
<evidence type="ECO:0000256" key="3">
    <source>
        <dbReference type="ARBA" id="ARBA00022989"/>
    </source>
</evidence>
<evidence type="ECO:0008006" key="10">
    <source>
        <dbReference type="Google" id="ProtNLM"/>
    </source>
</evidence>
<name>A0A2H2Z3X0_TRIPA</name>
<dbReference type="GO" id="GO:0016020">
    <property type="term" value="C:membrane"/>
    <property type="evidence" value="ECO:0007669"/>
    <property type="project" value="UniProtKB-SubCell"/>
</dbReference>
<feature type="signal peptide" evidence="7">
    <location>
        <begin position="1"/>
        <end position="19"/>
    </location>
</feature>
<dbReference type="AlphaFoldDB" id="A0A2H2Z3X0"/>
<keyword evidence="7" id="KW-0732">Signal</keyword>
<feature type="region of interest" description="Disordered" evidence="5">
    <location>
        <begin position="243"/>
        <end position="273"/>
    </location>
</feature>
<comment type="subcellular location">
    <subcellularLocation>
        <location evidence="1">Membrane</location>
        <topology evidence="1">Single-pass membrane protein</topology>
    </subcellularLocation>
</comment>
<feature type="chain" id="PRO_5013608075" description="Mid2 domain-containing protein" evidence="7">
    <location>
        <begin position="20"/>
        <end position="273"/>
    </location>
</feature>
<keyword evidence="2 6" id="KW-0812">Transmembrane</keyword>
<sequence>MKTFVFISTFVQLLAPCSAVLKQCYYPDGSPSSDFPCDPNAKESACCGSGLGSTCLNNRLCQSNNGNIIRGSCSDKNWSSPECAPFCLSADTGGTDLISCSNVTNADNSFCCDHTNGCCDSGVGRFNVLPKEASVWATWNVEASSYRVVGTVYTGNPTSTSSAATKTKSTTATGTTTTISSSAPTNTSPSDSDNSSGLSNGAKTGIGVGVGVGVVLLAAIAFLVWKLRQRKGYGAAPVQAPMQELDGRAHTPAELDARGKKNQDLRPPAELAG</sequence>
<dbReference type="Proteomes" id="UP000219286">
    <property type="component" value="Unassembled WGS sequence"/>
</dbReference>
<keyword evidence="3 6" id="KW-1133">Transmembrane helix</keyword>
<feature type="compositionally biased region" description="Basic and acidic residues" evidence="5">
    <location>
        <begin position="245"/>
        <end position="264"/>
    </location>
</feature>
<feature type="transmembrane region" description="Helical" evidence="6">
    <location>
        <begin position="205"/>
        <end position="225"/>
    </location>
</feature>
<protein>
    <recommendedName>
        <fullName evidence="10">Mid2 domain-containing protein</fullName>
    </recommendedName>
</protein>
<proteinExistence type="predicted"/>
<dbReference type="PANTHER" id="PTHR15549:SF26">
    <property type="entry name" value="AXIAL BUDDING PATTERN PROTEIN 2-RELATED"/>
    <property type="match status" value="1"/>
</dbReference>
<dbReference type="PANTHER" id="PTHR15549">
    <property type="entry name" value="PAIRED IMMUNOGLOBULIN-LIKE TYPE 2 RECEPTOR"/>
    <property type="match status" value="1"/>
</dbReference>
<evidence type="ECO:0000256" key="4">
    <source>
        <dbReference type="ARBA" id="ARBA00023136"/>
    </source>
</evidence>
<evidence type="ECO:0000256" key="6">
    <source>
        <dbReference type="SAM" id="Phobius"/>
    </source>
</evidence>
<evidence type="ECO:0000256" key="1">
    <source>
        <dbReference type="ARBA" id="ARBA00004167"/>
    </source>
</evidence>
<dbReference type="GO" id="GO:0071944">
    <property type="term" value="C:cell periphery"/>
    <property type="evidence" value="ECO:0007669"/>
    <property type="project" value="UniProtKB-ARBA"/>
</dbReference>
<evidence type="ECO:0000256" key="5">
    <source>
        <dbReference type="SAM" id="MobiDB-lite"/>
    </source>
</evidence>
<evidence type="ECO:0000313" key="9">
    <source>
        <dbReference type="Proteomes" id="UP000219286"/>
    </source>
</evidence>
<comment type="caution">
    <text evidence="8">The sequence shown here is derived from an EMBL/GenBank/DDBJ whole genome shotgun (WGS) entry which is preliminary data.</text>
</comment>
<dbReference type="OrthoDB" id="5215637at2759"/>
<dbReference type="InterPro" id="IPR051694">
    <property type="entry name" value="Immunoregulatory_rcpt-like"/>
</dbReference>